<feature type="transmembrane region" description="Helical" evidence="1">
    <location>
        <begin position="36"/>
        <end position="59"/>
    </location>
</feature>
<reference evidence="3" key="2">
    <citation type="submission" date="2017-02" db="UniProtKB">
        <authorList>
            <consortium name="WormBaseParasite"/>
        </authorList>
    </citation>
    <scope>IDENTIFICATION</scope>
</reference>
<keyword evidence="1" id="KW-0812">Transmembrane</keyword>
<keyword evidence="1" id="KW-0472">Membrane</keyword>
<name>A0A0K0D241_ANGCA</name>
<sequence length="208" mass="23021">MFISTLSTTLSPDVDNGVLFVYEAVNDPVDSSMMTIFAVTSSVAYLFFYIGLVVSAVVISCGADKNREKVHVAKRQELKRRQREAVLAGRPVNSVIEEVEPLMFQSNSRFSCVRELPDLEALEKYRVLTENVNKTSPGRIEAFMEGTQSIVIQLLIQLLSEHAIDKRELSRLVGTVTESTISKRHPGLDGPSTALLMDDCSPCDVQPV</sequence>
<reference evidence="2" key="1">
    <citation type="submission" date="2012-09" db="EMBL/GenBank/DDBJ databases">
        <authorList>
            <person name="Martin A.A."/>
        </authorList>
    </citation>
    <scope>NUCLEOTIDE SEQUENCE</scope>
</reference>
<accession>A0A0K0D241</accession>
<dbReference type="Proteomes" id="UP000035642">
    <property type="component" value="Unassembled WGS sequence"/>
</dbReference>
<keyword evidence="1" id="KW-1133">Transmembrane helix</keyword>
<dbReference type="AlphaFoldDB" id="A0A0K0D241"/>
<keyword evidence="2" id="KW-1185">Reference proteome</keyword>
<proteinExistence type="predicted"/>
<organism evidence="2 3">
    <name type="scientific">Angiostrongylus cantonensis</name>
    <name type="common">Rat lungworm</name>
    <dbReference type="NCBI Taxonomy" id="6313"/>
    <lineage>
        <taxon>Eukaryota</taxon>
        <taxon>Metazoa</taxon>
        <taxon>Ecdysozoa</taxon>
        <taxon>Nematoda</taxon>
        <taxon>Chromadorea</taxon>
        <taxon>Rhabditida</taxon>
        <taxon>Rhabditina</taxon>
        <taxon>Rhabditomorpha</taxon>
        <taxon>Strongyloidea</taxon>
        <taxon>Metastrongylidae</taxon>
        <taxon>Angiostrongylus</taxon>
    </lineage>
</organism>
<protein>
    <submittedName>
        <fullName evidence="3">PKD_channel domain-containing protein</fullName>
    </submittedName>
</protein>
<evidence type="ECO:0000256" key="1">
    <source>
        <dbReference type="SAM" id="Phobius"/>
    </source>
</evidence>
<evidence type="ECO:0000313" key="3">
    <source>
        <dbReference type="WBParaSite" id="ACAC_0000413601-mRNA-1"/>
    </source>
</evidence>
<evidence type="ECO:0000313" key="2">
    <source>
        <dbReference type="Proteomes" id="UP000035642"/>
    </source>
</evidence>
<dbReference type="WBParaSite" id="ACAC_0000413601-mRNA-1">
    <property type="protein sequence ID" value="ACAC_0000413601-mRNA-1"/>
    <property type="gene ID" value="ACAC_0000413601"/>
</dbReference>